<feature type="compositionally biased region" description="Low complexity" evidence="1">
    <location>
        <begin position="59"/>
        <end position="89"/>
    </location>
</feature>
<accession>A0AAD2CH45</accession>
<evidence type="ECO:0000256" key="2">
    <source>
        <dbReference type="SAM" id="Phobius"/>
    </source>
</evidence>
<feature type="compositionally biased region" description="Basic and acidic residues" evidence="1">
    <location>
        <begin position="457"/>
        <end position="476"/>
    </location>
</feature>
<feature type="region of interest" description="Disordered" evidence="1">
    <location>
        <begin position="1"/>
        <end position="104"/>
    </location>
</feature>
<organism evidence="3 4">
    <name type="scientific">Cylindrotheca closterium</name>
    <dbReference type="NCBI Taxonomy" id="2856"/>
    <lineage>
        <taxon>Eukaryota</taxon>
        <taxon>Sar</taxon>
        <taxon>Stramenopiles</taxon>
        <taxon>Ochrophyta</taxon>
        <taxon>Bacillariophyta</taxon>
        <taxon>Bacillariophyceae</taxon>
        <taxon>Bacillariophycidae</taxon>
        <taxon>Bacillariales</taxon>
        <taxon>Bacillariaceae</taxon>
        <taxon>Cylindrotheca</taxon>
    </lineage>
</organism>
<dbReference type="EMBL" id="CAKOGP040000224">
    <property type="protein sequence ID" value="CAJ1932881.1"/>
    <property type="molecule type" value="Genomic_DNA"/>
</dbReference>
<dbReference type="Gene3D" id="3.90.1720.10">
    <property type="entry name" value="endopeptidase domain like (from Nostoc punctiforme)"/>
    <property type="match status" value="1"/>
</dbReference>
<sequence length="694" mass="75070">MATAATLKPLNNSDMISEANTVHAVNDGSPEESNLKSHQNAEIASDSQPNEKSANIGLSSASSPSAAVSPIDSDASSPSSPSNSSARPSHTANETDDAGGDEEELEGLKVPFAPGDHITRWEMLPIAWPIQVHGIVLEVHDDAVVLVDFGLAAVPKGKNSKKNKKKAAAEEDTESNVEESENCEESEAKNDSGPEPKAEKKQQHQHVKNAIENFHKGFKKERNRLNVQTLTTQKEISKWSKVNYDGGLFGFGTKENGEEGKGDTNDEEAEEGKLSTDNESPRKESRDGWWRNWKKAQEKKKAEREELRKQKTADDAAKSASSSNDTIASSTSRSNSIVEIESADSSSTPTNVSGCGGMDATPWWCRVSMQRGKRRQSTDGKVTNAMMEASKNGNLVQAYKNTNEDDGDFLLELEKRQMRRSLQKEHDDYMAKGFGAGPATESGSPATTTKENVTDADNAKGDTFEEEKKDDHEFVHESSSAPKGKESHLSVITDEAEVSQTEAPSPKSSEGSPTSGSPQLSPSTNAESELESNPDFELSTKSESCTSPKKAKHESKADPPVVVLARTRWLLKHGEGILPPYHAFSSNSECMAVFCKTGYWSTLQADIFLHSTAIGNAKSTVVMTLGMAASVPMLAPVVGAVGLGAVVAPWFYLDKHKKASKEIGQRLGDQFWAQAEPEVIVACVQEWSNLESSA</sequence>
<feature type="compositionally biased region" description="Polar residues" evidence="1">
    <location>
        <begin position="9"/>
        <end position="20"/>
    </location>
</feature>
<feature type="region of interest" description="Disordered" evidence="1">
    <location>
        <begin position="420"/>
        <end position="558"/>
    </location>
</feature>
<feature type="compositionally biased region" description="Basic and acidic residues" evidence="1">
    <location>
        <begin position="186"/>
        <end position="202"/>
    </location>
</feature>
<feature type="compositionally biased region" description="Low complexity" evidence="1">
    <location>
        <begin position="318"/>
        <end position="334"/>
    </location>
</feature>
<gene>
    <name evidence="3" type="ORF">CYCCA115_LOCUS3059</name>
</gene>
<protein>
    <submittedName>
        <fullName evidence="3">Uncharacterized protein</fullName>
    </submittedName>
</protein>
<reference evidence="3" key="1">
    <citation type="submission" date="2023-08" db="EMBL/GenBank/DDBJ databases">
        <authorList>
            <person name="Audoor S."/>
            <person name="Bilcke G."/>
        </authorList>
    </citation>
    <scope>NUCLEOTIDE SEQUENCE</scope>
</reference>
<keyword evidence="4" id="KW-1185">Reference proteome</keyword>
<evidence type="ECO:0000313" key="3">
    <source>
        <dbReference type="EMBL" id="CAJ1932881.1"/>
    </source>
</evidence>
<feature type="compositionally biased region" description="Basic and acidic residues" evidence="1">
    <location>
        <begin position="255"/>
        <end position="264"/>
    </location>
</feature>
<evidence type="ECO:0000256" key="1">
    <source>
        <dbReference type="SAM" id="MobiDB-lite"/>
    </source>
</evidence>
<keyword evidence="2" id="KW-0472">Membrane</keyword>
<keyword evidence="2" id="KW-1133">Transmembrane helix</keyword>
<keyword evidence="2" id="KW-0812">Transmembrane</keyword>
<feature type="compositionally biased region" description="Acidic residues" evidence="1">
    <location>
        <begin position="170"/>
        <end position="185"/>
    </location>
</feature>
<feature type="compositionally biased region" description="Basic and acidic residues" evidence="1">
    <location>
        <begin position="420"/>
        <end position="430"/>
    </location>
</feature>
<dbReference type="Proteomes" id="UP001295423">
    <property type="component" value="Unassembled WGS sequence"/>
</dbReference>
<proteinExistence type="predicted"/>
<dbReference type="AlphaFoldDB" id="A0AAD2CH45"/>
<feature type="compositionally biased region" description="Polar residues" evidence="1">
    <location>
        <begin position="343"/>
        <end position="353"/>
    </location>
</feature>
<feature type="compositionally biased region" description="Polar residues" evidence="1">
    <location>
        <begin position="36"/>
        <end position="58"/>
    </location>
</feature>
<comment type="caution">
    <text evidence="3">The sequence shown here is derived from an EMBL/GenBank/DDBJ whole genome shotgun (WGS) entry which is preliminary data.</text>
</comment>
<name>A0AAD2CH45_9STRA</name>
<feature type="transmembrane region" description="Helical" evidence="2">
    <location>
        <begin position="633"/>
        <end position="653"/>
    </location>
</feature>
<feature type="compositionally biased region" description="Polar residues" evidence="1">
    <location>
        <begin position="441"/>
        <end position="451"/>
    </location>
</feature>
<evidence type="ECO:0000313" key="4">
    <source>
        <dbReference type="Proteomes" id="UP001295423"/>
    </source>
</evidence>
<feature type="compositionally biased region" description="Acidic residues" evidence="1">
    <location>
        <begin position="94"/>
        <end position="104"/>
    </location>
</feature>
<feature type="region of interest" description="Disordered" evidence="1">
    <location>
        <begin position="249"/>
        <end position="357"/>
    </location>
</feature>
<feature type="region of interest" description="Disordered" evidence="1">
    <location>
        <begin position="156"/>
        <end position="206"/>
    </location>
</feature>
<feature type="compositionally biased region" description="Basic and acidic residues" evidence="1">
    <location>
        <begin position="271"/>
        <end position="317"/>
    </location>
</feature>
<feature type="compositionally biased region" description="Polar residues" evidence="1">
    <location>
        <begin position="498"/>
        <end position="527"/>
    </location>
</feature>